<reference evidence="1 2" key="1">
    <citation type="journal article" date="2011" name="J. Bacteriol.">
        <title>Genome sequence of the verrucomicrobium Opitutus terrae PB90-1, an abundant inhabitant of rice paddy soil ecosystems.</title>
        <authorList>
            <person name="van Passel M.W."/>
            <person name="Kant R."/>
            <person name="Palva A."/>
            <person name="Copeland A."/>
            <person name="Lucas S."/>
            <person name="Lapidus A."/>
            <person name="Glavina del Rio T."/>
            <person name="Pitluck S."/>
            <person name="Goltsman E."/>
            <person name="Clum A."/>
            <person name="Sun H."/>
            <person name="Schmutz J."/>
            <person name="Larimer F.W."/>
            <person name="Land M.L."/>
            <person name="Hauser L."/>
            <person name="Kyrpides N."/>
            <person name="Mikhailova N."/>
            <person name="Richardson P.P."/>
            <person name="Janssen P.H."/>
            <person name="de Vos W.M."/>
            <person name="Smidt H."/>
        </authorList>
    </citation>
    <scope>NUCLEOTIDE SEQUENCE [LARGE SCALE GENOMIC DNA]</scope>
    <source>
        <strain evidence="2">DSM 11246 / JCM 15787 / PB90-1</strain>
    </source>
</reference>
<sequence length="237" mass="25699">MHLQPSLGHAEAYLNVHLSRAGRRPSGHESGPFVTVSRESGASGSTFARALATRLDRDLPGETPWTVFDRNLVETMLQSEHLSPRLARFLPEDHVSEIDASIGELLGLHPSIWNLIQQTNELMRQIARTGYAILVGRGANCATDGIGGGLHVRLVAPAVVRSERTAAEMGLTPEGAVHYNLRVEAARRNYVRSVFATDIDRASAYDLLINVATVDPDLAVDLAVRTLLNRVGVPTVA</sequence>
<dbReference type="RefSeq" id="WP_012375261.1">
    <property type="nucleotide sequence ID" value="NC_010571.1"/>
</dbReference>
<gene>
    <name evidence="1" type="ordered locus">Oter_2444</name>
</gene>
<dbReference type="EMBL" id="CP001032">
    <property type="protein sequence ID" value="ACB75726.1"/>
    <property type="molecule type" value="Genomic_DNA"/>
</dbReference>
<evidence type="ECO:0000313" key="1">
    <source>
        <dbReference type="EMBL" id="ACB75726.1"/>
    </source>
</evidence>
<dbReference type="AlphaFoldDB" id="B1ZSC7"/>
<dbReference type="Gene3D" id="3.40.50.300">
    <property type="entry name" value="P-loop containing nucleotide triphosphate hydrolases"/>
    <property type="match status" value="1"/>
</dbReference>
<dbReference type="GO" id="GO:0016301">
    <property type="term" value="F:kinase activity"/>
    <property type="evidence" value="ECO:0007669"/>
    <property type="project" value="UniProtKB-KW"/>
</dbReference>
<dbReference type="Proteomes" id="UP000007013">
    <property type="component" value="Chromosome"/>
</dbReference>
<dbReference type="OrthoDB" id="190433at2"/>
<evidence type="ECO:0000313" key="2">
    <source>
        <dbReference type="Proteomes" id="UP000007013"/>
    </source>
</evidence>
<keyword evidence="2" id="KW-1185">Reference proteome</keyword>
<accession>B1ZSC7</accession>
<name>B1ZSC7_OPITP</name>
<dbReference type="STRING" id="452637.Oter_2444"/>
<dbReference type="Pfam" id="PF13189">
    <property type="entry name" value="Cytidylate_kin2"/>
    <property type="match status" value="1"/>
</dbReference>
<organism evidence="1 2">
    <name type="scientific">Opitutus terrae (strain DSM 11246 / JCM 15787 / PB90-1)</name>
    <dbReference type="NCBI Taxonomy" id="452637"/>
    <lineage>
        <taxon>Bacteria</taxon>
        <taxon>Pseudomonadati</taxon>
        <taxon>Verrucomicrobiota</taxon>
        <taxon>Opitutia</taxon>
        <taxon>Opitutales</taxon>
        <taxon>Opitutaceae</taxon>
        <taxon>Opitutus</taxon>
    </lineage>
</organism>
<proteinExistence type="predicted"/>
<dbReference type="HOGENOM" id="CLU_065155_2_1_0"/>
<keyword evidence="1" id="KW-0808">Transferase</keyword>
<dbReference type="InterPro" id="IPR027417">
    <property type="entry name" value="P-loop_NTPase"/>
</dbReference>
<protein>
    <submittedName>
        <fullName evidence="1">Putative cytidylate kinase</fullName>
    </submittedName>
</protein>
<dbReference type="KEGG" id="ote:Oter_2444"/>
<keyword evidence="1" id="KW-0418">Kinase</keyword>
<dbReference type="eggNOG" id="COG1102">
    <property type="taxonomic scope" value="Bacteria"/>
</dbReference>